<organism evidence="6">
    <name type="scientific">Myoviridae sp. ctBDS4</name>
    <dbReference type="NCBI Taxonomy" id="2823537"/>
    <lineage>
        <taxon>Viruses</taxon>
        <taxon>Duplodnaviria</taxon>
        <taxon>Heunggongvirae</taxon>
        <taxon>Uroviricota</taxon>
        <taxon>Caudoviricetes</taxon>
    </lineage>
</organism>
<name>A0A8S5LE81_9CAUD</name>
<dbReference type="InterPro" id="IPR027417">
    <property type="entry name" value="P-loop_NTPase"/>
</dbReference>
<evidence type="ECO:0000256" key="4">
    <source>
        <dbReference type="ARBA" id="ARBA00023172"/>
    </source>
</evidence>
<feature type="domain" description="RecA-like N-terminal" evidence="5">
    <location>
        <begin position="42"/>
        <end position="260"/>
    </location>
</feature>
<evidence type="ECO:0000259" key="5">
    <source>
        <dbReference type="Pfam" id="PF00154"/>
    </source>
</evidence>
<comment type="similarity">
    <text evidence="1">Belongs to the RecA family.</text>
</comment>
<sequence length="482" mass="54686">MAKVKNFTGNHTDYGQINDHLSSIGIDGTVLENYQEAGIKDWIHTGCYLFNAQIGGSIFKGIPTGRIVTIAGDPKTGKSFLTLNIIANAQKEGYFVVLYETENSPDKDRFKSQHVNEKMLRVIQPETPNEITTSIVKLTESLLQTKESGKEIPKIMIVVDSISALVSDKTLKDAKAGDIKTDMGSLARELKQMYNIASKRIGKLDIPMICTAHVYERDSVVGNYKETVVNGGQGTIYYSSFITYLKKKFEKEDHNDEHDASFKKKTGIIVTSKNIEGRFTKPVDIYMKIDFLKGMNPYLGLEHFVSIERCGIGKGRLMDYFYIHKKLVDKKILKEDELLSTPFTFKQVYDVINKDEKTYAIRNFERAVELGHIVIVDEADGLLENRKYMISDSVLELADLPKYYIGVPNASSPAYAVEHLGKTVKFKELFNDVVFTDEVLHKLDKYIEPAFSFGEDDKIDEHQVFESDDEDEDLEYINSLEF</sequence>
<evidence type="ECO:0000256" key="2">
    <source>
        <dbReference type="ARBA" id="ARBA00022741"/>
    </source>
</evidence>
<evidence type="ECO:0000256" key="1">
    <source>
        <dbReference type="ARBA" id="ARBA00009391"/>
    </source>
</evidence>
<dbReference type="PANTHER" id="PTHR45900">
    <property type="entry name" value="RECA"/>
    <property type="match status" value="1"/>
</dbReference>
<dbReference type="GO" id="GO:0003697">
    <property type="term" value="F:single-stranded DNA binding"/>
    <property type="evidence" value="ECO:0007669"/>
    <property type="project" value="InterPro"/>
</dbReference>
<keyword evidence="3" id="KW-0067">ATP-binding</keyword>
<dbReference type="EMBL" id="BK014700">
    <property type="protein sequence ID" value="DAD68341.1"/>
    <property type="molecule type" value="Genomic_DNA"/>
</dbReference>
<keyword evidence="2" id="KW-0547">Nucleotide-binding</keyword>
<dbReference type="Pfam" id="PF00154">
    <property type="entry name" value="RecA_N"/>
    <property type="match status" value="1"/>
</dbReference>
<dbReference type="GO" id="GO:0006310">
    <property type="term" value="P:DNA recombination"/>
    <property type="evidence" value="ECO:0007669"/>
    <property type="project" value="UniProtKB-KW"/>
</dbReference>
<proteinExistence type="inferred from homology"/>
<dbReference type="GO" id="GO:0005524">
    <property type="term" value="F:ATP binding"/>
    <property type="evidence" value="ECO:0007669"/>
    <property type="project" value="UniProtKB-KW"/>
</dbReference>
<accession>A0A8S5LE81</accession>
<evidence type="ECO:0000256" key="3">
    <source>
        <dbReference type="ARBA" id="ARBA00022840"/>
    </source>
</evidence>
<dbReference type="GO" id="GO:0006281">
    <property type="term" value="P:DNA repair"/>
    <property type="evidence" value="ECO:0007669"/>
    <property type="project" value="InterPro"/>
</dbReference>
<dbReference type="SUPFAM" id="SSF52540">
    <property type="entry name" value="P-loop containing nucleoside triphosphate hydrolases"/>
    <property type="match status" value="1"/>
</dbReference>
<dbReference type="PANTHER" id="PTHR45900:SF1">
    <property type="entry name" value="MITOCHONDRIAL DNA REPAIR PROTEIN RECA HOMOLOG-RELATED"/>
    <property type="match status" value="1"/>
</dbReference>
<reference evidence="6" key="1">
    <citation type="journal article" date="2021" name="Proc. Natl. Acad. Sci. U.S.A.">
        <title>A Catalog of Tens of Thousands of Viruses from Human Metagenomes Reveals Hidden Associations with Chronic Diseases.</title>
        <authorList>
            <person name="Tisza M.J."/>
            <person name="Buck C.B."/>
        </authorList>
    </citation>
    <scope>NUCLEOTIDE SEQUENCE</scope>
    <source>
        <strain evidence="6">CtBDS4</strain>
    </source>
</reference>
<dbReference type="InterPro" id="IPR049428">
    <property type="entry name" value="RecA-like_N"/>
</dbReference>
<protein>
    <submittedName>
        <fullName evidence="6">Recombination and repair protein</fullName>
    </submittedName>
</protein>
<dbReference type="InterPro" id="IPR013765">
    <property type="entry name" value="DNA_recomb/repair_RecA"/>
</dbReference>
<dbReference type="Gene3D" id="3.40.50.300">
    <property type="entry name" value="P-loop containing nucleotide triphosphate hydrolases"/>
    <property type="match status" value="1"/>
</dbReference>
<evidence type="ECO:0000313" key="6">
    <source>
        <dbReference type="EMBL" id="DAD68341.1"/>
    </source>
</evidence>
<keyword evidence="4" id="KW-0233">DNA recombination</keyword>